<gene>
    <name evidence="5" type="ORF">G5B36_22125</name>
    <name evidence="4" type="ORF">L0N08_12055</name>
</gene>
<dbReference type="PANTHER" id="PTHR43465">
    <property type="entry name" value="DUF1680 DOMAIN PROTEIN (AFU_ORTHOLOGUE AFUA_1G08910)"/>
    <property type="match status" value="1"/>
</dbReference>
<dbReference type="Pfam" id="PF20736">
    <property type="entry name" value="Glyco_hydro127M"/>
    <property type="match status" value="1"/>
</dbReference>
<dbReference type="Proteomes" id="UP001299608">
    <property type="component" value="Unassembled WGS sequence"/>
</dbReference>
<dbReference type="InterPro" id="IPR012878">
    <property type="entry name" value="Beta-AFase-like_GH127_cat"/>
</dbReference>
<reference evidence="4" key="3">
    <citation type="submission" date="2022-01" db="EMBL/GenBank/DDBJ databases">
        <title>Collection of gut derived symbiotic bacterial strains cultured from healthy donors.</title>
        <authorList>
            <person name="Lin H."/>
            <person name="Kohout C."/>
            <person name="Waligurski E."/>
            <person name="Pamer E.G."/>
        </authorList>
    </citation>
    <scope>NUCLEOTIDE SEQUENCE</scope>
    <source>
        <strain evidence="4">DFI.6.55</strain>
    </source>
</reference>
<feature type="domain" description="Non-reducing end beta-L-arabinofuranosidase-like GH127 C-terminal" evidence="3">
    <location>
        <begin position="544"/>
        <end position="655"/>
    </location>
</feature>
<dbReference type="PANTHER" id="PTHR43465:SF2">
    <property type="entry name" value="DUF1680 DOMAIN PROTEIN (AFU_ORTHOLOGUE AFUA_1G08910)"/>
    <property type="match status" value="1"/>
</dbReference>
<dbReference type="InterPro" id="IPR049049">
    <property type="entry name" value="Beta-AFase-like_GH127_C"/>
</dbReference>
<dbReference type="Gene3D" id="1.50.10.10">
    <property type="match status" value="1"/>
</dbReference>
<accession>A0AAX1SHG6</accession>
<dbReference type="EMBL" id="JAAITT010000040">
    <property type="protein sequence ID" value="NSJ51384.1"/>
    <property type="molecule type" value="Genomic_DNA"/>
</dbReference>
<evidence type="ECO:0000259" key="3">
    <source>
        <dbReference type="Pfam" id="PF20737"/>
    </source>
</evidence>
<keyword evidence="4" id="KW-0378">Hydrolase</keyword>
<dbReference type="Pfam" id="PF20737">
    <property type="entry name" value="Glyco_hydro127C"/>
    <property type="match status" value="1"/>
</dbReference>
<feature type="domain" description="Non-reducing end beta-L-arabinofuranosidase-like GH127 middle" evidence="2">
    <location>
        <begin position="434"/>
        <end position="495"/>
    </location>
</feature>
<dbReference type="AlphaFoldDB" id="A0AAX1SHG6"/>
<proteinExistence type="predicted"/>
<dbReference type="SUPFAM" id="SSF48208">
    <property type="entry name" value="Six-hairpin glycosidases"/>
    <property type="match status" value="1"/>
</dbReference>
<dbReference type="InterPro" id="IPR049174">
    <property type="entry name" value="Beta-AFase-like"/>
</dbReference>
<sequence length="660" mass="73704">MKLHPVDLKKIHINDAFWSKHVALVKEAVIPYQWDAINDRIEDAEPSHSLMNFKIAAGLCEGDFYGAVFQDTDVAKWLEAVGFVLAAGPDEELERTADQVIDIIAKAQCPDGYLNTYFTIREPEKRWSDLCEGHELYTAGHMMEAAVAYYMGTGKRKFLDVMLRFADLICDTFGAEDGKIHGYPGHQEVEIGLIKLYQVTGEQKYLEQAKYFIDARGVGENYFLKEMGRPGFRYIFPEFKDYEPLYSQSHLPVREQKTAEGHAVRAMYMYSAMADLAEACGDDSLMEACRTLWDNVTGKRMYITGSIGSSGILERFTADYDLPNDCNYSESCASIGLAMFGSRMGSITREAKYYDVVERALYNTVLAGIALDGKSFFYVNPLEVWPDNCLPRTSKEHVKPVRQKWFGVACCPPNIARTLASMGQYIYGVDEESIYVNLFIANETTVELGGREVSVSVETRFPWKMGADITLRGVPETGMKLAVRMPDYARGFAVKCGRETDAAGTDGPAAERGKDISFDREKGYALIRLTGDTCLHVTWEAPAEFVHSNPLVRADSGKVALVRGPVVYCLEEADNGSNLAAVYVDSGALVEEEGQDLFGGIIGLSFAGKRISGRGWGEDELYGLHPVTWEDVKLKAVPYAFWNNRGAGEMVVWMKELYKM</sequence>
<keyword evidence="6" id="KW-1185">Reference proteome</keyword>
<dbReference type="GO" id="GO:0005975">
    <property type="term" value="P:carbohydrate metabolic process"/>
    <property type="evidence" value="ECO:0007669"/>
    <property type="project" value="InterPro"/>
</dbReference>
<evidence type="ECO:0000313" key="6">
    <source>
        <dbReference type="Proteomes" id="UP000669239"/>
    </source>
</evidence>
<organism evidence="4 7">
    <name type="scientific">Enterocloster aldenensis</name>
    <dbReference type="NCBI Taxonomy" id="358742"/>
    <lineage>
        <taxon>Bacteria</taxon>
        <taxon>Bacillati</taxon>
        <taxon>Bacillota</taxon>
        <taxon>Clostridia</taxon>
        <taxon>Lachnospirales</taxon>
        <taxon>Lachnospiraceae</taxon>
        <taxon>Enterocloster</taxon>
    </lineage>
</organism>
<evidence type="ECO:0000259" key="1">
    <source>
        <dbReference type="Pfam" id="PF07944"/>
    </source>
</evidence>
<dbReference type="EMBL" id="JAKNGE010000013">
    <property type="protein sequence ID" value="MCG4746150.1"/>
    <property type="molecule type" value="Genomic_DNA"/>
</dbReference>
<dbReference type="GO" id="GO:0016787">
    <property type="term" value="F:hydrolase activity"/>
    <property type="evidence" value="ECO:0007669"/>
    <property type="project" value="UniProtKB-KW"/>
</dbReference>
<evidence type="ECO:0000313" key="5">
    <source>
        <dbReference type="EMBL" id="NSJ51384.1"/>
    </source>
</evidence>
<comment type="caution">
    <text evidence="4">The sequence shown here is derived from an EMBL/GenBank/DDBJ whole genome shotgun (WGS) entry which is preliminary data.</text>
</comment>
<dbReference type="Pfam" id="PF07944">
    <property type="entry name" value="Beta-AFase-like_GH127_cat"/>
    <property type="match status" value="1"/>
</dbReference>
<evidence type="ECO:0000313" key="4">
    <source>
        <dbReference type="EMBL" id="MCG4746150.1"/>
    </source>
</evidence>
<dbReference type="RefSeq" id="WP_117560391.1">
    <property type="nucleotide sequence ID" value="NZ_JAAITT010000040.1"/>
</dbReference>
<reference evidence="5" key="2">
    <citation type="submission" date="2020-02" db="EMBL/GenBank/DDBJ databases">
        <authorList>
            <person name="Littmann E."/>
            <person name="Sorbara M."/>
        </authorList>
    </citation>
    <scope>NUCLEOTIDE SEQUENCE</scope>
    <source>
        <strain evidence="5">MSK.1.17</strain>
    </source>
</reference>
<dbReference type="Proteomes" id="UP000669239">
    <property type="component" value="Unassembled WGS sequence"/>
</dbReference>
<protein>
    <submittedName>
        <fullName evidence="4">Glycoside hydrolase family 127 protein</fullName>
    </submittedName>
</protein>
<name>A0AAX1SHG6_9FIRM</name>
<evidence type="ECO:0000259" key="2">
    <source>
        <dbReference type="Pfam" id="PF20736"/>
    </source>
</evidence>
<dbReference type="InterPro" id="IPR012341">
    <property type="entry name" value="6hp_glycosidase-like_sf"/>
</dbReference>
<reference evidence="5 6" key="1">
    <citation type="journal article" date="2020" name="Cell Host Microbe">
        <title>Functional and Genomic Variation between Human-Derived Isolates of Lachnospiraceae Reveals Inter- and Intra-Species Diversity.</title>
        <authorList>
            <person name="Sorbara M.T."/>
            <person name="Littmann E.R."/>
            <person name="Fontana E."/>
            <person name="Moody T.U."/>
            <person name="Kohout C.E."/>
            <person name="Gjonbalaj M."/>
            <person name="Eaton V."/>
            <person name="Seok R."/>
            <person name="Leiner I.M."/>
            <person name="Pamer E.G."/>
        </authorList>
    </citation>
    <scope>NUCLEOTIDE SEQUENCE [LARGE SCALE GENOMIC DNA]</scope>
    <source>
        <strain evidence="5 6">MSK.1.17</strain>
    </source>
</reference>
<dbReference type="InterPro" id="IPR008928">
    <property type="entry name" value="6-hairpin_glycosidase_sf"/>
</dbReference>
<feature type="domain" description="Non-reducing end beta-L-arabinofuranosidase-like GH127 catalytic" evidence="1">
    <location>
        <begin position="11"/>
        <end position="423"/>
    </location>
</feature>
<evidence type="ECO:0000313" key="7">
    <source>
        <dbReference type="Proteomes" id="UP001299608"/>
    </source>
</evidence>
<dbReference type="InterPro" id="IPR049046">
    <property type="entry name" value="Beta-AFase-like_GH127_middle"/>
</dbReference>